<gene>
    <name evidence="2" type="ORF">CU098_012168</name>
</gene>
<accession>A0A367KJ73</accession>
<comment type="caution">
    <text evidence="2">The sequence shown here is derived from an EMBL/GenBank/DDBJ whole genome shotgun (WGS) entry which is preliminary data.</text>
</comment>
<feature type="region of interest" description="Disordered" evidence="1">
    <location>
        <begin position="1"/>
        <end position="42"/>
    </location>
</feature>
<evidence type="ECO:0000313" key="2">
    <source>
        <dbReference type="EMBL" id="RCI02201.1"/>
    </source>
</evidence>
<dbReference type="AlphaFoldDB" id="A0A367KJ73"/>
<dbReference type="STRING" id="4846.A0A367KJ73"/>
<feature type="non-terminal residue" evidence="2">
    <location>
        <position position="1"/>
    </location>
</feature>
<dbReference type="OrthoDB" id="10461665at2759"/>
<reference evidence="2 3" key="1">
    <citation type="journal article" date="2018" name="G3 (Bethesda)">
        <title>Phylogenetic and Phylogenomic Definition of Rhizopus Species.</title>
        <authorList>
            <person name="Gryganskyi A.P."/>
            <person name="Golan J."/>
            <person name="Dolatabadi S."/>
            <person name="Mondo S."/>
            <person name="Robb S."/>
            <person name="Idnurm A."/>
            <person name="Muszewska A."/>
            <person name="Steczkiewicz K."/>
            <person name="Masonjones S."/>
            <person name="Liao H.L."/>
            <person name="Gajdeczka M.T."/>
            <person name="Anike F."/>
            <person name="Vuek A."/>
            <person name="Anishchenko I.M."/>
            <person name="Voigt K."/>
            <person name="de Hoog G.S."/>
            <person name="Smith M.E."/>
            <person name="Heitman J."/>
            <person name="Vilgalys R."/>
            <person name="Stajich J.E."/>
        </authorList>
    </citation>
    <scope>NUCLEOTIDE SEQUENCE [LARGE SCALE GENOMIC DNA]</scope>
    <source>
        <strain evidence="2 3">LSU 92-RS-03</strain>
    </source>
</reference>
<organism evidence="2 3">
    <name type="scientific">Rhizopus stolonifer</name>
    <name type="common">Rhizopus nigricans</name>
    <dbReference type="NCBI Taxonomy" id="4846"/>
    <lineage>
        <taxon>Eukaryota</taxon>
        <taxon>Fungi</taxon>
        <taxon>Fungi incertae sedis</taxon>
        <taxon>Mucoromycota</taxon>
        <taxon>Mucoromycotina</taxon>
        <taxon>Mucoromycetes</taxon>
        <taxon>Mucorales</taxon>
        <taxon>Mucorineae</taxon>
        <taxon>Rhizopodaceae</taxon>
        <taxon>Rhizopus</taxon>
    </lineage>
</organism>
<evidence type="ECO:0000313" key="3">
    <source>
        <dbReference type="Proteomes" id="UP000253551"/>
    </source>
</evidence>
<dbReference type="Proteomes" id="UP000253551">
    <property type="component" value="Unassembled WGS sequence"/>
</dbReference>
<keyword evidence="3" id="KW-1185">Reference proteome</keyword>
<name>A0A367KJ73_RHIST</name>
<evidence type="ECO:0000256" key="1">
    <source>
        <dbReference type="SAM" id="MobiDB-lite"/>
    </source>
</evidence>
<feature type="region of interest" description="Disordered" evidence="1">
    <location>
        <begin position="161"/>
        <end position="187"/>
    </location>
</feature>
<feature type="compositionally biased region" description="Low complexity" evidence="1">
    <location>
        <begin position="161"/>
        <end position="171"/>
    </location>
</feature>
<dbReference type="EMBL" id="PJQM01001490">
    <property type="protein sequence ID" value="RCI02201.1"/>
    <property type="molecule type" value="Genomic_DNA"/>
</dbReference>
<sequence>MVEVLPQQEVPEAAPAQSSMPVQQPITQQPPPPAAAVSGPSRQAVMPQPIYRNNGGIVESLFNKLKTAAGFSDPFSAYYPGAAFAPPYLSQGNLQFTPEEMIRQQQMMAIAPPPPNPSMAMAPMNYLQQQQQQEQQLLILGNPSMNYPMMMNGYSQQQPYYPQQPYYQPQPSYYPQPQPYYQHPQSYYPQQMPPYDDFARNYPYDARYGLYPQRSNRFSSVKDLRPY</sequence>
<protein>
    <submittedName>
        <fullName evidence="2">Uncharacterized protein</fullName>
    </submittedName>
</protein>
<proteinExistence type="predicted"/>